<protein>
    <submittedName>
        <fullName evidence="1">Uncharacterized protein</fullName>
    </submittedName>
</protein>
<accession>A0A501Q3Q6</accession>
<keyword evidence="2" id="KW-1185">Reference proteome</keyword>
<gene>
    <name evidence="1" type="ORF">FJA49_13660</name>
</gene>
<dbReference type="OrthoDB" id="798785at2"/>
<sequence length="100" mass="11787">MKIQCPKCLPKEGIERPDFSTSEKDKLSEMVKNNPMKGMMYLREQHMLSLHDAKYIVLHINEKTGHCNRCNFDNLKGEYINCPKCGAFNFNWMYKPQENI</sequence>
<name>A0A501Q3Q6_9FLAO</name>
<dbReference type="Proteomes" id="UP000319175">
    <property type="component" value="Unassembled WGS sequence"/>
</dbReference>
<evidence type="ECO:0000313" key="2">
    <source>
        <dbReference type="Proteomes" id="UP000319175"/>
    </source>
</evidence>
<comment type="caution">
    <text evidence="1">The sequence shown here is derived from an EMBL/GenBank/DDBJ whole genome shotgun (WGS) entry which is preliminary data.</text>
</comment>
<dbReference type="EMBL" id="VFJE01000055">
    <property type="protein sequence ID" value="TPD67313.1"/>
    <property type="molecule type" value="Genomic_DNA"/>
</dbReference>
<evidence type="ECO:0000313" key="1">
    <source>
        <dbReference type="EMBL" id="TPD67313.1"/>
    </source>
</evidence>
<proteinExistence type="predicted"/>
<organism evidence="1 2">
    <name type="scientific">Flavobacterium microcysteis</name>
    <dbReference type="NCBI Taxonomy" id="2596891"/>
    <lineage>
        <taxon>Bacteria</taxon>
        <taxon>Pseudomonadati</taxon>
        <taxon>Bacteroidota</taxon>
        <taxon>Flavobacteriia</taxon>
        <taxon>Flavobacteriales</taxon>
        <taxon>Flavobacteriaceae</taxon>
        <taxon>Flavobacterium</taxon>
    </lineage>
</organism>
<dbReference type="RefSeq" id="WP_140001472.1">
    <property type="nucleotide sequence ID" value="NZ_VFJE01000055.1"/>
</dbReference>
<dbReference type="AlphaFoldDB" id="A0A501Q3Q6"/>
<reference evidence="1 2" key="1">
    <citation type="submission" date="2019-06" db="EMBL/GenBank/DDBJ databases">
        <title>Flavobacterium sp. MaA-Y11 from geoumgang.</title>
        <authorList>
            <person name="Jeong S."/>
        </authorList>
    </citation>
    <scope>NUCLEOTIDE SEQUENCE [LARGE SCALE GENOMIC DNA]</scope>
    <source>
        <strain evidence="1 2">MaA-Y11</strain>
    </source>
</reference>